<evidence type="ECO:0000259" key="14">
    <source>
        <dbReference type="Pfam" id="PF19335"/>
    </source>
</evidence>
<feature type="transmembrane region" description="Helical" evidence="11">
    <location>
        <begin position="209"/>
        <end position="230"/>
    </location>
</feature>
<dbReference type="AlphaFoldDB" id="A0A5B8YH92"/>
<evidence type="ECO:0000256" key="7">
    <source>
        <dbReference type="ARBA" id="ARBA00023136"/>
    </source>
</evidence>
<feature type="transmembrane region" description="Helical" evidence="11">
    <location>
        <begin position="184"/>
        <end position="203"/>
    </location>
</feature>
<dbReference type="GO" id="GO:0016491">
    <property type="term" value="F:oxidoreductase activity"/>
    <property type="evidence" value="ECO:0007669"/>
    <property type="project" value="UniProtKB-KW"/>
</dbReference>
<keyword evidence="3 11" id="KW-0812">Transmembrane</keyword>
<proteinExistence type="inferred from homology"/>
<dbReference type="EMBL" id="CP042476">
    <property type="protein sequence ID" value="QED37144.1"/>
    <property type="molecule type" value="Genomic_DNA"/>
</dbReference>
<evidence type="ECO:0000313" key="15">
    <source>
        <dbReference type="EMBL" id="QED37144.1"/>
    </source>
</evidence>
<feature type="transmembrane region" description="Helical" evidence="11">
    <location>
        <begin position="303"/>
        <end position="327"/>
    </location>
</feature>
<evidence type="ECO:0000313" key="16">
    <source>
        <dbReference type="Proteomes" id="UP000321954"/>
    </source>
</evidence>
<sequence length="563" mass="63000">MKKNDPSSMAHPGNDDKSSKKVQYTCPMHPEVLSDEPGKCPKCGMTLVKKEDAKNEMSGHKMEGMGTRGVTRPMMNMDHTSHKHSGEGMDMSSMKMSAEDRMEMLKKHHKQTLWVYWVVVLLGFWMISTPLTFDYAKNVVEPSGGRDVWLSLADRIAAMRWSDIISGILLVFFGWRSLKPNRPYSVWICCFIGVWISMAPFIFWAPTAIAYYNGTMVGALIIALTILIPGMPNMINYMKMGGDVPVGWSYNPSSWPQRSIMIGLAFLGWLASRYLGAFQLGYIDTAWDPFFGDGTMTVLNSDMSHSFPISDAALGTLAYTLEVLMAFMGGTARWRTMPCMVTLFGILVIPLGIVSIFLIVSQPLSVGAWCALCLFSAIVMLPMIPLQIDEVIAMWQHMVQRKQKGDSVWEVFWKGGEALSTETDRRSPEMAEFNDRPWIIFKSSIWGMSFPWMLTISTVLGIWLMASPTAFGIGIETPFADLNHLGGALVIVFAVMAMAEVIRSLRYFNVLLGLVLAIMPWFMEDVNTVFALSTSLAGLFVMALSFSKGKIKETYGLWDKYVV</sequence>
<gene>
    <name evidence="15" type="ORF">FK178_05210</name>
</gene>
<dbReference type="InterPro" id="IPR045800">
    <property type="entry name" value="HMBD"/>
</dbReference>
<feature type="domain" description="Heavy metal binding" evidence="14">
    <location>
        <begin position="24"/>
        <end position="50"/>
    </location>
</feature>
<dbReference type="Pfam" id="PF19335">
    <property type="entry name" value="HMBD"/>
    <property type="match status" value="1"/>
</dbReference>
<feature type="domain" description="SPW repeat-containing integral membrane" evidence="12">
    <location>
        <begin position="455"/>
        <end position="545"/>
    </location>
</feature>
<feature type="transmembrane region" description="Helical" evidence="11">
    <location>
        <begin position="445"/>
        <end position="465"/>
    </location>
</feature>
<feature type="transmembrane region" description="Helical" evidence="11">
    <location>
        <begin position="366"/>
        <end position="388"/>
    </location>
</feature>
<evidence type="ECO:0000256" key="9">
    <source>
        <dbReference type="ARBA" id="ARBA00023284"/>
    </source>
</evidence>
<evidence type="ECO:0000256" key="8">
    <source>
        <dbReference type="ARBA" id="ARBA00023157"/>
    </source>
</evidence>
<feature type="region of interest" description="Disordered" evidence="10">
    <location>
        <begin position="1"/>
        <end position="23"/>
    </location>
</feature>
<evidence type="ECO:0000256" key="5">
    <source>
        <dbReference type="ARBA" id="ARBA00022989"/>
    </source>
</evidence>
<evidence type="ECO:0000256" key="2">
    <source>
        <dbReference type="ARBA" id="ARBA00006214"/>
    </source>
</evidence>
<organism evidence="15 16">
    <name type="scientific">Antarcticibacterium arcticum</name>
    <dbReference type="NCBI Taxonomy" id="2585771"/>
    <lineage>
        <taxon>Bacteria</taxon>
        <taxon>Pseudomonadati</taxon>
        <taxon>Bacteroidota</taxon>
        <taxon>Flavobacteriia</taxon>
        <taxon>Flavobacteriales</taxon>
        <taxon>Flavobacteriaceae</taxon>
        <taxon>Antarcticibacterium</taxon>
    </lineage>
</organism>
<dbReference type="InterPro" id="IPR038354">
    <property type="entry name" value="VKOR_sf"/>
</dbReference>
<evidence type="ECO:0000256" key="3">
    <source>
        <dbReference type="ARBA" id="ARBA00022692"/>
    </source>
</evidence>
<evidence type="ECO:0000256" key="1">
    <source>
        <dbReference type="ARBA" id="ARBA00004141"/>
    </source>
</evidence>
<reference evidence="15 16" key="1">
    <citation type="submission" date="2019-08" db="EMBL/GenBank/DDBJ databases">
        <title>Antarcticibacterium arcticum sp. nov., a bacterium isolated from marine sediment of the Canadian Beaufort Sea.</title>
        <authorList>
            <person name="Lee Y.M."/>
            <person name="Baek K."/>
            <person name="Lee D.-H."/>
            <person name="Shin S.C."/>
            <person name="Jin Y.K."/>
            <person name="Park Y."/>
        </authorList>
    </citation>
    <scope>NUCLEOTIDE SEQUENCE [LARGE SCALE GENOMIC DNA]</scope>
    <source>
        <strain evidence="15 16">PAMC 28998</strain>
    </source>
</reference>
<keyword evidence="8" id="KW-1015">Disulfide bond</keyword>
<name>A0A5B8YH92_9FLAO</name>
<keyword evidence="6" id="KW-0560">Oxidoreductase</keyword>
<evidence type="ECO:0000259" key="13">
    <source>
        <dbReference type="Pfam" id="PF07884"/>
    </source>
</evidence>
<feature type="transmembrane region" description="Helical" evidence="11">
    <location>
        <begin position="260"/>
        <end position="283"/>
    </location>
</feature>
<keyword evidence="7 11" id="KW-0472">Membrane</keyword>
<dbReference type="Pfam" id="PF03779">
    <property type="entry name" value="SPW"/>
    <property type="match status" value="1"/>
</dbReference>
<evidence type="ECO:0000259" key="12">
    <source>
        <dbReference type="Pfam" id="PF03779"/>
    </source>
</evidence>
<keyword evidence="4" id="KW-0874">Quinone</keyword>
<feature type="transmembrane region" description="Helical" evidence="11">
    <location>
        <begin position="507"/>
        <end position="523"/>
    </location>
</feature>
<feature type="transmembrane region" description="Helical" evidence="11">
    <location>
        <begin position="156"/>
        <end position="175"/>
    </location>
</feature>
<accession>A0A5B8YH92</accession>
<protein>
    <submittedName>
        <fullName evidence="15">Vitamin K epoxide reductase family protein</fullName>
    </submittedName>
</protein>
<feature type="transmembrane region" description="Helical" evidence="11">
    <location>
        <begin position="485"/>
        <end position="502"/>
    </location>
</feature>
<evidence type="ECO:0000256" key="10">
    <source>
        <dbReference type="SAM" id="MobiDB-lite"/>
    </source>
</evidence>
<feature type="region of interest" description="Disordered" evidence="10">
    <location>
        <begin position="55"/>
        <end position="74"/>
    </location>
</feature>
<feature type="transmembrane region" description="Helical" evidence="11">
    <location>
        <begin position="114"/>
        <end position="136"/>
    </location>
</feature>
<comment type="subcellular location">
    <subcellularLocation>
        <location evidence="1">Membrane</location>
        <topology evidence="1">Multi-pass membrane protein</topology>
    </subcellularLocation>
</comment>
<feature type="transmembrane region" description="Helical" evidence="11">
    <location>
        <begin position="529"/>
        <end position="546"/>
    </location>
</feature>
<dbReference type="GO" id="GO:0046872">
    <property type="term" value="F:metal ion binding"/>
    <property type="evidence" value="ECO:0007669"/>
    <property type="project" value="InterPro"/>
</dbReference>
<dbReference type="OrthoDB" id="9814124at2"/>
<evidence type="ECO:0000256" key="11">
    <source>
        <dbReference type="SAM" id="Phobius"/>
    </source>
</evidence>
<dbReference type="GO" id="GO:0016020">
    <property type="term" value="C:membrane"/>
    <property type="evidence" value="ECO:0007669"/>
    <property type="project" value="UniProtKB-SubCell"/>
</dbReference>
<dbReference type="CDD" id="cd12919">
    <property type="entry name" value="VKOR_2"/>
    <property type="match status" value="1"/>
</dbReference>
<dbReference type="Pfam" id="PF07884">
    <property type="entry name" value="VKOR"/>
    <property type="match status" value="1"/>
</dbReference>
<comment type="similarity">
    <text evidence="2">Belongs to the VKOR family.</text>
</comment>
<dbReference type="Proteomes" id="UP000321954">
    <property type="component" value="Chromosome"/>
</dbReference>
<dbReference type="GO" id="GO:0048038">
    <property type="term" value="F:quinone binding"/>
    <property type="evidence" value="ECO:0007669"/>
    <property type="project" value="UniProtKB-KW"/>
</dbReference>
<evidence type="ECO:0000256" key="6">
    <source>
        <dbReference type="ARBA" id="ARBA00023002"/>
    </source>
</evidence>
<keyword evidence="5 11" id="KW-1133">Transmembrane helix</keyword>
<feature type="transmembrane region" description="Helical" evidence="11">
    <location>
        <begin position="339"/>
        <end position="360"/>
    </location>
</feature>
<dbReference type="InterPro" id="IPR005530">
    <property type="entry name" value="SPW"/>
</dbReference>
<dbReference type="InterPro" id="IPR012932">
    <property type="entry name" value="VKOR"/>
</dbReference>
<dbReference type="Gene3D" id="1.20.1440.130">
    <property type="entry name" value="VKOR domain"/>
    <property type="match status" value="1"/>
</dbReference>
<feature type="domain" description="Vitamin K epoxide reductase" evidence="13">
    <location>
        <begin position="260"/>
        <end position="387"/>
    </location>
</feature>
<keyword evidence="16" id="KW-1185">Reference proteome</keyword>
<dbReference type="KEGG" id="anp:FK178_05210"/>
<evidence type="ECO:0000256" key="4">
    <source>
        <dbReference type="ARBA" id="ARBA00022719"/>
    </source>
</evidence>
<keyword evidence="9" id="KW-0676">Redox-active center</keyword>